<feature type="transmembrane region" description="Helical" evidence="1">
    <location>
        <begin position="87"/>
        <end position="113"/>
    </location>
</feature>
<keyword evidence="3" id="KW-1185">Reference proteome</keyword>
<evidence type="ECO:0000256" key="1">
    <source>
        <dbReference type="SAM" id="Phobius"/>
    </source>
</evidence>
<keyword evidence="1" id="KW-0472">Membrane</keyword>
<dbReference type="AlphaFoldDB" id="A0AAD5VUB2"/>
<accession>A0AAD5VUB2</accession>
<feature type="transmembrane region" description="Helical" evidence="1">
    <location>
        <begin position="119"/>
        <end position="139"/>
    </location>
</feature>
<name>A0AAD5VUB2_9AGAR</name>
<evidence type="ECO:0000313" key="3">
    <source>
        <dbReference type="Proteomes" id="UP001213000"/>
    </source>
</evidence>
<feature type="transmembrane region" description="Helical" evidence="1">
    <location>
        <begin position="233"/>
        <end position="250"/>
    </location>
</feature>
<sequence>MSQPLLANETSDPQHLLTDPGADKHGCLKSAVVGIGKCTAVVWQIIQDFVTQPLLCWISTALWILMTGPMPFTEEKLRTLLKRISSVSATALGTACISCWTWLIIKIFGYQLFSSSLDFTSITTALLICGTVAFLMAYITSEAALKHSRLIPLMSVEDDIMLTFDVRSTPTGRSTSTRVRQAFAGAGPLFFYIIGLSCTSSGTLGKPAAYIYYAFLTSNNQALETAGGTTRKFTLLIVVFVLFVSGFYSYNSINSRRIDDSSESA</sequence>
<comment type="caution">
    <text evidence="2">The sequence shown here is derived from an EMBL/GenBank/DDBJ whole genome shotgun (WGS) entry which is preliminary data.</text>
</comment>
<dbReference type="Proteomes" id="UP001213000">
    <property type="component" value="Unassembled WGS sequence"/>
</dbReference>
<feature type="transmembrane region" description="Helical" evidence="1">
    <location>
        <begin position="49"/>
        <end position="66"/>
    </location>
</feature>
<protein>
    <submittedName>
        <fullName evidence="2">Uncharacterized protein</fullName>
    </submittedName>
</protein>
<gene>
    <name evidence="2" type="ORF">NP233_g4665</name>
</gene>
<feature type="transmembrane region" description="Helical" evidence="1">
    <location>
        <begin position="189"/>
        <end position="213"/>
    </location>
</feature>
<dbReference type="EMBL" id="JANIEX010000257">
    <property type="protein sequence ID" value="KAJ3570035.1"/>
    <property type="molecule type" value="Genomic_DNA"/>
</dbReference>
<proteinExistence type="predicted"/>
<organism evidence="2 3">
    <name type="scientific">Leucocoprinus birnbaumii</name>
    <dbReference type="NCBI Taxonomy" id="56174"/>
    <lineage>
        <taxon>Eukaryota</taxon>
        <taxon>Fungi</taxon>
        <taxon>Dikarya</taxon>
        <taxon>Basidiomycota</taxon>
        <taxon>Agaricomycotina</taxon>
        <taxon>Agaricomycetes</taxon>
        <taxon>Agaricomycetidae</taxon>
        <taxon>Agaricales</taxon>
        <taxon>Agaricineae</taxon>
        <taxon>Agaricaceae</taxon>
        <taxon>Leucocoprinus</taxon>
    </lineage>
</organism>
<keyword evidence="1" id="KW-0812">Transmembrane</keyword>
<keyword evidence="1" id="KW-1133">Transmembrane helix</keyword>
<reference evidence="2" key="1">
    <citation type="submission" date="2022-07" db="EMBL/GenBank/DDBJ databases">
        <title>Genome Sequence of Leucocoprinus birnbaumii.</title>
        <authorList>
            <person name="Buettner E."/>
        </authorList>
    </citation>
    <scope>NUCLEOTIDE SEQUENCE</scope>
    <source>
        <strain evidence="2">VT141</strain>
    </source>
</reference>
<evidence type="ECO:0000313" key="2">
    <source>
        <dbReference type="EMBL" id="KAJ3570035.1"/>
    </source>
</evidence>